<gene>
    <name evidence="2" type="ORF">CR513_01767</name>
</gene>
<feature type="region of interest" description="Disordered" evidence="1">
    <location>
        <begin position="39"/>
        <end position="83"/>
    </location>
</feature>
<organism evidence="2 3">
    <name type="scientific">Mucuna pruriens</name>
    <name type="common">Velvet bean</name>
    <name type="synonym">Dolichos pruriens</name>
    <dbReference type="NCBI Taxonomy" id="157652"/>
    <lineage>
        <taxon>Eukaryota</taxon>
        <taxon>Viridiplantae</taxon>
        <taxon>Streptophyta</taxon>
        <taxon>Embryophyta</taxon>
        <taxon>Tracheophyta</taxon>
        <taxon>Spermatophyta</taxon>
        <taxon>Magnoliopsida</taxon>
        <taxon>eudicotyledons</taxon>
        <taxon>Gunneridae</taxon>
        <taxon>Pentapetalae</taxon>
        <taxon>rosids</taxon>
        <taxon>fabids</taxon>
        <taxon>Fabales</taxon>
        <taxon>Fabaceae</taxon>
        <taxon>Papilionoideae</taxon>
        <taxon>50 kb inversion clade</taxon>
        <taxon>NPAAA clade</taxon>
        <taxon>indigoferoid/millettioid clade</taxon>
        <taxon>Phaseoleae</taxon>
        <taxon>Mucuna</taxon>
    </lineage>
</organism>
<keyword evidence="3" id="KW-1185">Reference proteome</keyword>
<evidence type="ECO:0000313" key="3">
    <source>
        <dbReference type="Proteomes" id="UP000257109"/>
    </source>
</evidence>
<reference evidence="2" key="1">
    <citation type="submission" date="2018-05" db="EMBL/GenBank/DDBJ databases">
        <title>Draft genome of Mucuna pruriens seed.</title>
        <authorList>
            <person name="Nnadi N.E."/>
            <person name="Vos R."/>
            <person name="Hasami M.H."/>
            <person name="Devisetty U.K."/>
            <person name="Aguiy J.C."/>
        </authorList>
    </citation>
    <scope>NUCLEOTIDE SEQUENCE [LARGE SCALE GENOMIC DNA]</scope>
    <source>
        <strain evidence="2">JCA_2017</strain>
    </source>
</reference>
<accession>A0A371IE75</accession>
<feature type="compositionally biased region" description="Low complexity" evidence="1">
    <location>
        <begin position="119"/>
        <end position="131"/>
    </location>
</feature>
<dbReference type="EMBL" id="QJKJ01000296">
    <property type="protein sequence ID" value="RDY13337.1"/>
    <property type="molecule type" value="Genomic_DNA"/>
</dbReference>
<dbReference type="Proteomes" id="UP000257109">
    <property type="component" value="Unassembled WGS sequence"/>
</dbReference>
<dbReference type="PANTHER" id="PTHR35046:SF9">
    <property type="entry name" value="RNA-DIRECTED DNA POLYMERASE"/>
    <property type="match status" value="1"/>
</dbReference>
<feature type="compositionally biased region" description="Basic residues" evidence="1">
    <location>
        <begin position="50"/>
        <end position="59"/>
    </location>
</feature>
<comment type="caution">
    <text evidence="2">The sequence shown here is derived from an EMBL/GenBank/DDBJ whole genome shotgun (WGS) entry which is preliminary data.</text>
</comment>
<proteinExistence type="predicted"/>
<feature type="compositionally biased region" description="Basic and acidic residues" evidence="1">
    <location>
        <begin position="39"/>
        <end position="49"/>
    </location>
</feature>
<dbReference type="PANTHER" id="PTHR35046">
    <property type="entry name" value="ZINC KNUCKLE (CCHC-TYPE) FAMILY PROTEIN"/>
    <property type="match status" value="1"/>
</dbReference>
<protein>
    <recommendedName>
        <fullName evidence="4">CCHC-type domain-containing protein</fullName>
    </recommendedName>
</protein>
<evidence type="ECO:0008006" key="4">
    <source>
        <dbReference type="Google" id="ProtNLM"/>
    </source>
</evidence>
<feature type="non-terminal residue" evidence="2">
    <location>
        <position position="1"/>
    </location>
</feature>
<evidence type="ECO:0000256" key="1">
    <source>
        <dbReference type="SAM" id="MobiDB-lite"/>
    </source>
</evidence>
<dbReference type="AlphaFoldDB" id="A0A371IE75"/>
<feature type="region of interest" description="Disordered" evidence="1">
    <location>
        <begin position="97"/>
        <end position="131"/>
    </location>
</feature>
<sequence length="131" mass="15047">MEEYHRDMEVALTRPNILESNEATMTRFLHKLNRDIFKATMNKEKEERPRKNKSPKKRSTIPQGRKEERMLPSPTPASKGKNIKCFKCLDKGHIASHYPNKRSMIMQEHGTIDSDSSRAESSSISDSNASN</sequence>
<name>A0A371IE75_MUCPR</name>
<evidence type="ECO:0000313" key="2">
    <source>
        <dbReference type="EMBL" id="RDY13337.1"/>
    </source>
</evidence>